<keyword evidence="4" id="KW-1185">Reference proteome</keyword>
<dbReference type="RefSeq" id="WP_074948697.1">
    <property type="nucleotide sequence ID" value="NZ_FPBV01000001.1"/>
</dbReference>
<dbReference type="InterPro" id="IPR039422">
    <property type="entry name" value="MarR/SlyA-like"/>
</dbReference>
<dbReference type="GO" id="GO:0006950">
    <property type="term" value="P:response to stress"/>
    <property type="evidence" value="ECO:0007669"/>
    <property type="project" value="TreeGrafter"/>
</dbReference>
<dbReference type="STRING" id="392015.SAMN05421543_101202"/>
<keyword evidence="1 3" id="KW-0238">DNA-binding</keyword>
<dbReference type="InterPro" id="IPR036388">
    <property type="entry name" value="WH-like_DNA-bd_sf"/>
</dbReference>
<accession>A0A1I7FDQ8</accession>
<dbReference type="Proteomes" id="UP000183508">
    <property type="component" value="Unassembled WGS sequence"/>
</dbReference>
<gene>
    <name evidence="3" type="ORF">SAMN05421543_101202</name>
</gene>
<evidence type="ECO:0000259" key="2">
    <source>
        <dbReference type="PROSITE" id="PS50995"/>
    </source>
</evidence>
<reference evidence="4" key="1">
    <citation type="submission" date="2016-10" db="EMBL/GenBank/DDBJ databases">
        <authorList>
            <person name="Varghese N."/>
        </authorList>
    </citation>
    <scope>NUCLEOTIDE SEQUENCE [LARGE SCALE GENOMIC DNA]</scope>
    <source>
        <strain evidence="4">DSM 17980</strain>
    </source>
</reference>
<organism evidence="3 4">
    <name type="scientific">Alicyclobacillus macrosporangiidus</name>
    <dbReference type="NCBI Taxonomy" id="392015"/>
    <lineage>
        <taxon>Bacteria</taxon>
        <taxon>Bacillati</taxon>
        <taxon>Bacillota</taxon>
        <taxon>Bacilli</taxon>
        <taxon>Bacillales</taxon>
        <taxon>Alicyclobacillaceae</taxon>
        <taxon>Alicyclobacillus</taxon>
    </lineage>
</organism>
<dbReference type="AlphaFoldDB" id="A0A1I7FDQ8"/>
<dbReference type="InterPro" id="IPR036390">
    <property type="entry name" value="WH_DNA-bd_sf"/>
</dbReference>
<dbReference type="OrthoDB" id="9790052at2"/>
<sequence length="155" mass="17281">MDDNESRRIWALAEQVDQVLPVLAVKLVHFVKDFPVPDVTLPQAFLLHHLRHHGPCTASTIADLLGVTSGPVTSLTKRLIQRGLLHRRPDEKDGRVVWFSLTEAGEALADTLSRHSTERWAAVIRQVGEDRARTALEIMGNTIRVLDGLQGEPSR</sequence>
<dbReference type="PANTHER" id="PTHR33164">
    <property type="entry name" value="TRANSCRIPTIONAL REGULATOR, MARR FAMILY"/>
    <property type="match status" value="1"/>
</dbReference>
<protein>
    <submittedName>
        <fullName evidence="3">DNA-binding transcriptional regulator, MarR family</fullName>
    </submittedName>
</protein>
<dbReference type="Gene3D" id="1.10.10.10">
    <property type="entry name" value="Winged helix-like DNA-binding domain superfamily/Winged helix DNA-binding domain"/>
    <property type="match status" value="1"/>
</dbReference>
<dbReference type="GO" id="GO:0003677">
    <property type="term" value="F:DNA binding"/>
    <property type="evidence" value="ECO:0007669"/>
    <property type="project" value="UniProtKB-KW"/>
</dbReference>
<dbReference type="PANTHER" id="PTHR33164:SF57">
    <property type="entry name" value="MARR-FAMILY TRANSCRIPTIONAL REGULATOR"/>
    <property type="match status" value="1"/>
</dbReference>
<evidence type="ECO:0000313" key="4">
    <source>
        <dbReference type="Proteomes" id="UP000183508"/>
    </source>
</evidence>
<dbReference type="GO" id="GO:0003700">
    <property type="term" value="F:DNA-binding transcription factor activity"/>
    <property type="evidence" value="ECO:0007669"/>
    <property type="project" value="InterPro"/>
</dbReference>
<evidence type="ECO:0000256" key="1">
    <source>
        <dbReference type="ARBA" id="ARBA00023125"/>
    </source>
</evidence>
<dbReference type="InterPro" id="IPR000835">
    <property type="entry name" value="HTH_MarR-typ"/>
</dbReference>
<dbReference type="Pfam" id="PF01047">
    <property type="entry name" value="MarR"/>
    <property type="match status" value="1"/>
</dbReference>
<evidence type="ECO:0000313" key="3">
    <source>
        <dbReference type="EMBL" id="SFU34373.1"/>
    </source>
</evidence>
<name>A0A1I7FDQ8_9BACL</name>
<proteinExistence type="predicted"/>
<dbReference type="SUPFAM" id="SSF46785">
    <property type="entry name" value="Winged helix' DNA-binding domain"/>
    <property type="match status" value="1"/>
</dbReference>
<dbReference type="PROSITE" id="PS50995">
    <property type="entry name" value="HTH_MARR_2"/>
    <property type="match status" value="1"/>
</dbReference>
<dbReference type="SMART" id="SM00347">
    <property type="entry name" value="HTH_MARR"/>
    <property type="match status" value="1"/>
</dbReference>
<dbReference type="EMBL" id="FPBV01000001">
    <property type="protein sequence ID" value="SFU34373.1"/>
    <property type="molecule type" value="Genomic_DNA"/>
</dbReference>
<feature type="domain" description="HTH marR-type" evidence="2">
    <location>
        <begin position="2"/>
        <end position="144"/>
    </location>
</feature>